<dbReference type="Pfam" id="PF05221">
    <property type="entry name" value="AdoHcyase"/>
    <property type="match status" value="1"/>
</dbReference>
<evidence type="ECO:0000256" key="1">
    <source>
        <dbReference type="ARBA" id="ARBA00001911"/>
    </source>
</evidence>
<dbReference type="InterPro" id="IPR015878">
    <property type="entry name" value="Ado_hCys_hydrolase_NAD-bd"/>
</dbReference>
<feature type="domain" description="S-adenosyl-L-homocysteine hydrolase NAD binding" evidence="5">
    <location>
        <begin position="182"/>
        <end position="343"/>
    </location>
</feature>
<comment type="similarity">
    <text evidence="2">Belongs to the adenosylhomocysteinase family.</text>
</comment>
<dbReference type="PANTHER" id="PTHR23420:SF0">
    <property type="entry name" value="ADENOSYLHOMOCYSTEINASE"/>
    <property type="match status" value="1"/>
</dbReference>
<evidence type="ECO:0000256" key="2">
    <source>
        <dbReference type="ARBA" id="ARBA00007122"/>
    </source>
</evidence>
<evidence type="ECO:0000259" key="5">
    <source>
        <dbReference type="SMART" id="SM00997"/>
    </source>
</evidence>
<dbReference type="SMART" id="SM00996">
    <property type="entry name" value="AdoHcyase"/>
    <property type="match status" value="1"/>
</dbReference>
<organism evidence="7">
    <name type="scientific">Streptomyces citricolor</name>
    <dbReference type="NCBI Taxonomy" id="212427"/>
    <lineage>
        <taxon>Bacteria</taxon>
        <taxon>Bacillati</taxon>
        <taxon>Actinomycetota</taxon>
        <taxon>Actinomycetes</taxon>
        <taxon>Kitasatosporales</taxon>
        <taxon>Streptomycetaceae</taxon>
        <taxon>Streptomyces</taxon>
    </lineage>
</organism>
<reference evidence="6" key="2">
    <citation type="submission" date="2016-12" db="EMBL/GenBank/DDBJ databases">
        <title>Gene cluster of aristeromycin and coformycin.</title>
        <authorList>
            <person name="Chen W."/>
            <person name="Xu G."/>
        </authorList>
    </citation>
    <scope>NUCLEOTIDE SEQUENCE</scope>
    <source>
        <strain evidence="6">JCM 5028</strain>
    </source>
</reference>
<dbReference type="SMART" id="SM00997">
    <property type="entry name" value="AdoHcyase_NAD"/>
    <property type="match status" value="1"/>
</dbReference>
<dbReference type="SUPFAM" id="SSF52283">
    <property type="entry name" value="Formate/glycerate dehydrogenase catalytic domain-like"/>
    <property type="match status" value="1"/>
</dbReference>
<dbReference type="PANTHER" id="PTHR23420">
    <property type="entry name" value="ADENOSYLHOMOCYSTEINASE"/>
    <property type="match status" value="1"/>
</dbReference>
<keyword evidence="3" id="KW-0554">One-carbon metabolism</keyword>
<dbReference type="InterPro" id="IPR036291">
    <property type="entry name" value="NAD(P)-bd_dom_sf"/>
</dbReference>
<dbReference type="EMBL" id="LC054541">
    <property type="protein sequence ID" value="BAV57066.1"/>
    <property type="molecule type" value="Genomic_DNA"/>
</dbReference>
<dbReference type="Pfam" id="PF00670">
    <property type="entry name" value="AdoHcyase_NAD"/>
    <property type="match status" value="1"/>
</dbReference>
<dbReference type="Gene3D" id="3.40.50.1480">
    <property type="entry name" value="Adenosylhomocysteinase-like"/>
    <property type="match status" value="1"/>
</dbReference>
<dbReference type="InterPro" id="IPR042172">
    <property type="entry name" value="Adenosylhomocyst_ase-like_sf"/>
</dbReference>
<dbReference type="NCBIfam" id="NF004005">
    <property type="entry name" value="PRK05476.2-3"/>
    <property type="match status" value="1"/>
</dbReference>
<proteinExistence type="inferred from homology"/>
<dbReference type="GO" id="GO:0005829">
    <property type="term" value="C:cytosol"/>
    <property type="evidence" value="ECO:0007669"/>
    <property type="project" value="TreeGrafter"/>
</dbReference>
<sequence>MVEEAESSRLSGAAVRLELAGDRMAVLAAIRSDLGPDKPLGGQRIALCGHVTAETAVQVNTLVELGAELVWAASSTSTTDDDIAELVRRSGVVVHGRRGMSEEDLRLGALAALRAWPQGPTMVLDEGAVMIRALHGELADVPAPVLASEKTPDGLTVLEDLDKLRFPVVKSDESFGKHAVDNPHGTAQSLVETIATVSGRMLAGKVFVVAGYGRVGTGVAAKARGLGARVIVTEVDATRALLAVLDGFEVLPMAKAAAVGDFFCTVTGAAGVIHREHFAVMKSGAVLANGGHLPVELDVAALYGMTKRQPLSPQGTEILELDDGRKLTLLGGGNIVNLAAGRGNASEVMDVTFASQVLALLNVLPQASALAPGLHPLPPECDEYVARALASSLGIDLSADEDS</sequence>
<dbReference type="GO" id="GO:0006730">
    <property type="term" value="P:one-carbon metabolic process"/>
    <property type="evidence" value="ECO:0007669"/>
    <property type="project" value="UniProtKB-KW"/>
</dbReference>
<keyword evidence="7" id="KW-0378">Hydrolase</keyword>
<comment type="cofactor">
    <cofactor evidence="1">
        <name>NAD(+)</name>
        <dbReference type="ChEBI" id="CHEBI:57540"/>
    </cofactor>
</comment>
<accession>A0A1B4ZCA5</accession>
<reference evidence="7" key="1">
    <citation type="journal article" date="2016" name="ChemBioChem">
        <title>Five-Membered Cyclitol Phosphate Formation by a myo-Inositol Phosphate Synthase Orthologue in the Biosynthesis of the Carbocyclic Nucleoside Antibiotic Aristeromycin.</title>
        <authorList>
            <person name="Kudo F."/>
            <person name="Tsunoda T."/>
            <person name="Takashima M."/>
            <person name="Eguchi T."/>
        </authorList>
    </citation>
    <scope>NUCLEOTIDE SEQUENCE</scope>
    <source>
        <strain evidence="7">NBRC 13005</strain>
    </source>
</reference>
<gene>
    <name evidence="7" type="primary">ari11</name>
    <name evidence="6" type="synonym">armK</name>
</gene>
<dbReference type="AlphaFoldDB" id="A0A1B4ZCA5"/>
<protein>
    <submittedName>
        <fullName evidence="7">S-adenosyl-L-homocysteine hydrolase</fullName>
    </submittedName>
</protein>
<dbReference type="GO" id="GO:0004013">
    <property type="term" value="F:adenosylhomocysteinase activity"/>
    <property type="evidence" value="ECO:0007669"/>
    <property type="project" value="TreeGrafter"/>
</dbReference>
<keyword evidence="4" id="KW-0520">NAD</keyword>
<name>A0A1B4ZCA5_9ACTN</name>
<dbReference type="InterPro" id="IPR000043">
    <property type="entry name" value="Adenosylhomocysteinase-like"/>
</dbReference>
<dbReference type="EMBL" id="KY313600">
    <property type="protein sequence ID" value="AUV64129.1"/>
    <property type="molecule type" value="Genomic_DNA"/>
</dbReference>
<dbReference type="SUPFAM" id="SSF51735">
    <property type="entry name" value="NAD(P)-binding Rossmann-fold domains"/>
    <property type="match status" value="1"/>
</dbReference>
<dbReference type="Gene3D" id="3.40.50.720">
    <property type="entry name" value="NAD(P)-binding Rossmann-like Domain"/>
    <property type="match status" value="1"/>
</dbReference>
<evidence type="ECO:0000313" key="6">
    <source>
        <dbReference type="EMBL" id="AUV64129.1"/>
    </source>
</evidence>
<dbReference type="GO" id="GO:0033353">
    <property type="term" value="P:S-adenosylmethionine cycle"/>
    <property type="evidence" value="ECO:0007669"/>
    <property type="project" value="TreeGrafter"/>
</dbReference>
<evidence type="ECO:0000256" key="4">
    <source>
        <dbReference type="ARBA" id="ARBA00023027"/>
    </source>
</evidence>
<evidence type="ECO:0000256" key="3">
    <source>
        <dbReference type="ARBA" id="ARBA00022563"/>
    </source>
</evidence>
<evidence type="ECO:0000313" key="7">
    <source>
        <dbReference type="EMBL" id="BAV57066.1"/>
    </source>
</evidence>